<evidence type="ECO:0000313" key="1">
    <source>
        <dbReference type="EMBL" id="KKN14419.1"/>
    </source>
</evidence>
<dbReference type="AlphaFoldDB" id="A0A0F9N8Y6"/>
<proteinExistence type="predicted"/>
<reference evidence="1" key="1">
    <citation type="journal article" date="2015" name="Nature">
        <title>Complex archaea that bridge the gap between prokaryotes and eukaryotes.</title>
        <authorList>
            <person name="Spang A."/>
            <person name="Saw J.H."/>
            <person name="Jorgensen S.L."/>
            <person name="Zaremba-Niedzwiedzka K."/>
            <person name="Martijn J."/>
            <person name="Lind A.E."/>
            <person name="van Eijk R."/>
            <person name="Schleper C."/>
            <person name="Guy L."/>
            <person name="Ettema T.J."/>
        </authorList>
    </citation>
    <scope>NUCLEOTIDE SEQUENCE</scope>
</reference>
<protein>
    <recommendedName>
        <fullName evidence="2">Cofactor-independent phosphoglycerate mutase</fullName>
    </recommendedName>
</protein>
<organism evidence="1">
    <name type="scientific">marine sediment metagenome</name>
    <dbReference type="NCBI Taxonomy" id="412755"/>
    <lineage>
        <taxon>unclassified sequences</taxon>
        <taxon>metagenomes</taxon>
        <taxon>ecological metagenomes</taxon>
    </lineage>
</organism>
<sequence length="310" mass="35811">MPSNVLTLILPNFDDILNNPINQFLMPYGLKTILRKSKYIINTDDYNANLMSLFAPESQSESDFPMGFIRNSSNETICIDPCHLHPDRDQLRLFHRGLNVSMDEAKELVSAIQYLFIDIGASVAIDTPNQWSLKLKNRPKVSFTALNQIDGGVITEALPRGTDDKIWIRLLNEIQMVLFEHPVNQQREARGELPVNAVWFWGNGKMPEQWHQWPHVSGDDDLVHSLAIHSQSSYAHDVETYQQIDSKYALHVLPFNPEANLDLQLAILDEWWFKPVYLALKRFRLSRLNLIVSGVGEYRLTPLSAWRFWR</sequence>
<gene>
    <name evidence="1" type="ORF">LCGC14_0996330</name>
</gene>
<accession>A0A0F9N8Y6</accession>
<dbReference type="EMBL" id="LAZR01003819">
    <property type="protein sequence ID" value="KKN14419.1"/>
    <property type="molecule type" value="Genomic_DNA"/>
</dbReference>
<comment type="caution">
    <text evidence="1">The sequence shown here is derived from an EMBL/GenBank/DDBJ whole genome shotgun (WGS) entry which is preliminary data.</text>
</comment>
<evidence type="ECO:0008006" key="2">
    <source>
        <dbReference type="Google" id="ProtNLM"/>
    </source>
</evidence>
<name>A0A0F9N8Y6_9ZZZZ</name>